<accession>A0AAV4UT05</accession>
<dbReference type="AlphaFoldDB" id="A0AAV4UT05"/>
<comment type="caution">
    <text evidence="2">The sequence shown here is derived from an EMBL/GenBank/DDBJ whole genome shotgun (WGS) entry which is preliminary data.</text>
</comment>
<name>A0AAV4UT05_CAEEX</name>
<evidence type="ECO:0000256" key="1">
    <source>
        <dbReference type="SAM" id="MobiDB-lite"/>
    </source>
</evidence>
<dbReference type="Proteomes" id="UP001054945">
    <property type="component" value="Unassembled WGS sequence"/>
</dbReference>
<gene>
    <name evidence="2" type="ORF">CEXT_446061</name>
</gene>
<reference evidence="2 3" key="1">
    <citation type="submission" date="2021-06" db="EMBL/GenBank/DDBJ databases">
        <title>Caerostris extrusa draft genome.</title>
        <authorList>
            <person name="Kono N."/>
            <person name="Arakawa K."/>
        </authorList>
    </citation>
    <scope>NUCLEOTIDE SEQUENCE [LARGE SCALE GENOMIC DNA]</scope>
</reference>
<evidence type="ECO:0000313" key="2">
    <source>
        <dbReference type="EMBL" id="GIY60858.1"/>
    </source>
</evidence>
<organism evidence="2 3">
    <name type="scientific">Caerostris extrusa</name>
    <name type="common">Bark spider</name>
    <name type="synonym">Caerostris bankana</name>
    <dbReference type="NCBI Taxonomy" id="172846"/>
    <lineage>
        <taxon>Eukaryota</taxon>
        <taxon>Metazoa</taxon>
        <taxon>Ecdysozoa</taxon>
        <taxon>Arthropoda</taxon>
        <taxon>Chelicerata</taxon>
        <taxon>Arachnida</taxon>
        <taxon>Araneae</taxon>
        <taxon>Araneomorphae</taxon>
        <taxon>Entelegynae</taxon>
        <taxon>Araneoidea</taxon>
        <taxon>Araneidae</taxon>
        <taxon>Caerostris</taxon>
    </lineage>
</organism>
<dbReference type="EMBL" id="BPLR01013386">
    <property type="protein sequence ID" value="GIY60858.1"/>
    <property type="molecule type" value="Genomic_DNA"/>
</dbReference>
<evidence type="ECO:0000313" key="3">
    <source>
        <dbReference type="Proteomes" id="UP001054945"/>
    </source>
</evidence>
<feature type="region of interest" description="Disordered" evidence="1">
    <location>
        <begin position="40"/>
        <end position="64"/>
    </location>
</feature>
<keyword evidence="3" id="KW-1185">Reference proteome</keyword>
<feature type="compositionally biased region" description="Polar residues" evidence="1">
    <location>
        <begin position="40"/>
        <end position="49"/>
    </location>
</feature>
<sequence>MEPGKYLQRCCKSRKNNIKFPEESFFKELSNHLFFSQKSSTDRVTTAPGQMQRARGPKSKTASGIRLLSHPKLKKPVHPIISWNPKSLQRCCKRQKKKNIKFPEEPFFKELSNHLFFLPEIFHSSSNSGSRAKKAESARQQK</sequence>
<protein>
    <submittedName>
        <fullName evidence="2">Uncharacterized protein</fullName>
    </submittedName>
</protein>
<proteinExistence type="predicted"/>